<organism evidence="1 2">
    <name type="scientific">Zoarces viviparus</name>
    <name type="common">Viviparous eelpout</name>
    <name type="synonym">Blennius viviparus</name>
    <dbReference type="NCBI Taxonomy" id="48416"/>
    <lineage>
        <taxon>Eukaryota</taxon>
        <taxon>Metazoa</taxon>
        <taxon>Chordata</taxon>
        <taxon>Craniata</taxon>
        <taxon>Vertebrata</taxon>
        <taxon>Euteleostomi</taxon>
        <taxon>Actinopterygii</taxon>
        <taxon>Neopterygii</taxon>
        <taxon>Teleostei</taxon>
        <taxon>Neoteleostei</taxon>
        <taxon>Acanthomorphata</taxon>
        <taxon>Eupercaria</taxon>
        <taxon>Perciformes</taxon>
        <taxon>Cottioidei</taxon>
        <taxon>Zoarcales</taxon>
        <taxon>Zoarcidae</taxon>
        <taxon>Zoarcinae</taxon>
        <taxon>Zoarces</taxon>
    </lineage>
</organism>
<proteinExistence type="predicted"/>
<evidence type="ECO:0000313" key="2">
    <source>
        <dbReference type="Proteomes" id="UP001488805"/>
    </source>
</evidence>
<gene>
    <name evidence="1" type="ORF">VZT92_007817</name>
</gene>
<dbReference type="Pfam" id="PF15400">
    <property type="entry name" value="TEX33"/>
    <property type="match status" value="1"/>
</dbReference>
<name>A0AAW1FMK6_ZOAVI</name>
<dbReference type="AlphaFoldDB" id="A0AAW1FMK6"/>
<dbReference type="Proteomes" id="UP001488805">
    <property type="component" value="Unassembled WGS sequence"/>
</dbReference>
<reference evidence="1 2" key="1">
    <citation type="journal article" date="2024" name="Genome Biol. Evol.">
        <title>Chromosome-level genome assembly of the viviparous eelpout Zoarces viviparus.</title>
        <authorList>
            <person name="Fuhrmann N."/>
            <person name="Brasseur M.V."/>
            <person name="Bakowski C.E."/>
            <person name="Podsiadlowski L."/>
            <person name="Prost S."/>
            <person name="Krehenwinkel H."/>
            <person name="Mayer C."/>
        </authorList>
    </citation>
    <scope>NUCLEOTIDE SEQUENCE [LARGE SCALE GENOMIC DNA]</scope>
    <source>
        <strain evidence="1">NO-MEL_2022_Ind0_liver</strain>
    </source>
</reference>
<dbReference type="PANTHER" id="PTHR31702">
    <property type="entry name" value="TESTIS-EXPRESSED PROTEIN 33"/>
    <property type="match status" value="1"/>
</dbReference>
<dbReference type="InterPro" id="IPR029234">
    <property type="entry name" value="CIMIP4"/>
</dbReference>
<dbReference type="PANTHER" id="PTHR31702:SF2">
    <property type="entry name" value="TESTIS-EXPRESSED PROTEIN 33"/>
    <property type="match status" value="1"/>
</dbReference>
<dbReference type="EMBL" id="JBCEZU010000056">
    <property type="protein sequence ID" value="KAK9535436.1"/>
    <property type="molecule type" value="Genomic_DNA"/>
</dbReference>
<keyword evidence="2" id="KW-1185">Reference proteome</keyword>
<comment type="caution">
    <text evidence="1">The sequence shown here is derived from an EMBL/GenBank/DDBJ whole genome shotgun (WGS) entry which is preliminary data.</text>
</comment>
<protein>
    <submittedName>
        <fullName evidence="1">Uncharacterized protein</fullName>
    </submittedName>
</protein>
<sequence length="141" mass="16260">MRLKRFNRFKPAHHLTNHSCARHCHQTIMISSEHAVPYVRAVESLRVPSLSLPHYADPGSACSYHSLGHCLRTNIFPGASLTWKSVSRDSYVSHPPSAWPADLHLWYGHKTDEMVQWTERNIMNQKLDKTLTEMKKRSNAK</sequence>
<evidence type="ECO:0000313" key="1">
    <source>
        <dbReference type="EMBL" id="KAK9535436.1"/>
    </source>
</evidence>
<accession>A0AAW1FMK6</accession>